<feature type="domain" description="Imelysin-like" evidence="4">
    <location>
        <begin position="33"/>
        <end position="302"/>
    </location>
</feature>
<accession>A0ABT3GZA2</accession>
<sequence>MRLSLAFALCFTAAPALADVNAVLDTHILPGEAAFASATQDLATAAAENCLPDALTPAWNTAFDAWMGISHLRMGPQEQATLSMAYWPDDRSSGRRTLARLIADEDAMGTDAEAFTEVSAAARGLYALETMLYDPQFNDYAAGSYSCTLVTVMTQDLANQAEAVNAAWNQKFAPELRNAGATDNGVYLSPQEAERALFTQLHGGIEFIADQRLGRPMGTLDRPRPQRAETWRASRSMRNVSLSLEALHQMATALAGQPLEAVEQAFDAAKYFASTIADPAFQDITEAQARLRLESLQGRVRTIGDVLIVDIGETMGIAPGFNSADGD</sequence>
<dbReference type="InterPro" id="IPR034984">
    <property type="entry name" value="Imelysin-like_IPPA"/>
</dbReference>
<comment type="subcellular location">
    <subcellularLocation>
        <location evidence="1">Cell envelope</location>
    </subcellularLocation>
</comment>
<dbReference type="Gene3D" id="1.20.1420.20">
    <property type="entry name" value="M75 peptidase, HXXE motif"/>
    <property type="match status" value="1"/>
</dbReference>
<reference evidence="5 6" key="1">
    <citation type="submission" date="2022-10" db="EMBL/GenBank/DDBJ databases">
        <title>Pararhodobacter sp. nov., isolated from marine algae.</title>
        <authorList>
            <person name="Choi B.J."/>
            <person name="Kim J.M."/>
            <person name="Lee J.K."/>
            <person name="Choi D.G."/>
            <person name="Jeon C.O."/>
        </authorList>
    </citation>
    <scope>NUCLEOTIDE SEQUENCE [LARGE SCALE GENOMIC DNA]</scope>
    <source>
        <strain evidence="5 6">ZQ420</strain>
    </source>
</reference>
<dbReference type="CDD" id="cd14659">
    <property type="entry name" value="Imelysin-like_IPPA"/>
    <property type="match status" value="1"/>
</dbReference>
<dbReference type="EMBL" id="JAPDFL010000001">
    <property type="protein sequence ID" value="MCW1932856.1"/>
    <property type="molecule type" value="Genomic_DNA"/>
</dbReference>
<keyword evidence="6" id="KW-1185">Reference proteome</keyword>
<name>A0ABT3GZA2_9RHOB</name>
<evidence type="ECO:0000313" key="5">
    <source>
        <dbReference type="EMBL" id="MCW1932856.1"/>
    </source>
</evidence>
<evidence type="ECO:0000256" key="3">
    <source>
        <dbReference type="SAM" id="SignalP"/>
    </source>
</evidence>
<dbReference type="Pfam" id="PF09375">
    <property type="entry name" value="Peptidase_M75"/>
    <property type="match status" value="1"/>
</dbReference>
<dbReference type="Proteomes" id="UP001208938">
    <property type="component" value="Unassembled WGS sequence"/>
</dbReference>
<protein>
    <submittedName>
        <fullName evidence="5">Imelysin family protein</fullName>
    </submittedName>
</protein>
<dbReference type="RefSeq" id="WP_264505821.1">
    <property type="nucleotide sequence ID" value="NZ_JAPDFL010000001.1"/>
</dbReference>
<evidence type="ECO:0000313" key="6">
    <source>
        <dbReference type="Proteomes" id="UP001208938"/>
    </source>
</evidence>
<keyword evidence="2 3" id="KW-0732">Signal</keyword>
<organism evidence="5 6">
    <name type="scientific">Pararhodobacter zhoushanensis</name>
    <dbReference type="NCBI Taxonomy" id="2479545"/>
    <lineage>
        <taxon>Bacteria</taxon>
        <taxon>Pseudomonadati</taxon>
        <taxon>Pseudomonadota</taxon>
        <taxon>Alphaproteobacteria</taxon>
        <taxon>Rhodobacterales</taxon>
        <taxon>Paracoccaceae</taxon>
        <taxon>Pararhodobacter</taxon>
    </lineage>
</organism>
<evidence type="ECO:0000259" key="4">
    <source>
        <dbReference type="Pfam" id="PF09375"/>
    </source>
</evidence>
<comment type="caution">
    <text evidence="5">The sequence shown here is derived from an EMBL/GenBank/DDBJ whole genome shotgun (WGS) entry which is preliminary data.</text>
</comment>
<gene>
    <name evidence="5" type="ORF">OKW52_11470</name>
</gene>
<feature type="signal peptide" evidence="3">
    <location>
        <begin position="1"/>
        <end position="18"/>
    </location>
</feature>
<dbReference type="InterPro" id="IPR038352">
    <property type="entry name" value="Imelysin_sf"/>
</dbReference>
<proteinExistence type="predicted"/>
<dbReference type="InterPro" id="IPR018976">
    <property type="entry name" value="Imelysin-like"/>
</dbReference>
<feature type="chain" id="PRO_5046075024" evidence="3">
    <location>
        <begin position="19"/>
        <end position="327"/>
    </location>
</feature>
<evidence type="ECO:0000256" key="2">
    <source>
        <dbReference type="ARBA" id="ARBA00022729"/>
    </source>
</evidence>
<evidence type="ECO:0000256" key="1">
    <source>
        <dbReference type="ARBA" id="ARBA00004196"/>
    </source>
</evidence>